<dbReference type="Proteomes" id="UP001551675">
    <property type="component" value="Unassembled WGS sequence"/>
</dbReference>
<dbReference type="RefSeq" id="WP_358129663.1">
    <property type="nucleotide sequence ID" value="NZ_JBFALK010000002.1"/>
</dbReference>
<feature type="signal peptide" evidence="1">
    <location>
        <begin position="1"/>
        <end position="17"/>
    </location>
</feature>
<dbReference type="EMBL" id="JBFALK010000002">
    <property type="protein sequence ID" value="MEV0967709.1"/>
    <property type="molecule type" value="Genomic_DNA"/>
</dbReference>
<evidence type="ECO:0000313" key="3">
    <source>
        <dbReference type="Proteomes" id="UP001551675"/>
    </source>
</evidence>
<name>A0ABV3G822_MICGL</name>
<feature type="chain" id="PRO_5046908245" description="Lipoprotein" evidence="1">
    <location>
        <begin position="18"/>
        <end position="268"/>
    </location>
</feature>
<evidence type="ECO:0008006" key="4">
    <source>
        <dbReference type="Google" id="ProtNLM"/>
    </source>
</evidence>
<evidence type="ECO:0000256" key="1">
    <source>
        <dbReference type="SAM" id="SignalP"/>
    </source>
</evidence>
<evidence type="ECO:0000313" key="2">
    <source>
        <dbReference type="EMBL" id="MEV0967709.1"/>
    </source>
</evidence>
<sequence length="268" mass="29221">MSNHGMARIMMAGSLVAAALTGCGVIEDMVTDPAVITESRPFQGSPAENFAEGADGIVVPEAREVGSFSAKDVEEAFQMSKRLLEAAHLDRRTLLGGKPDAFANLLDPEQRTFFLENLDSKDQKKNTRVWVTSFAPGSAELVGDAIKVQGQMAAEVGNNEQGRPELRVNYTIRTIYAVRPLGEETPIIRVMAFVKARHEYWRDEPGGPLRHWDGESVDMWTAGTECDSKDGFAHPAYVGEWNSIGQADAYDDDTPALKEGECGSVAEI</sequence>
<proteinExistence type="predicted"/>
<comment type="caution">
    <text evidence="2">The sequence shown here is derived from an EMBL/GenBank/DDBJ whole genome shotgun (WGS) entry which is preliminary data.</text>
</comment>
<protein>
    <recommendedName>
        <fullName evidence="4">Lipoprotein</fullName>
    </recommendedName>
</protein>
<keyword evidence="3" id="KW-1185">Reference proteome</keyword>
<reference evidence="2 3" key="1">
    <citation type="submission" date="2024-06" db="EMBL/GenBank/DDBJ databases">
        <title>The Natural Products Discovery Center: Release of the First 8490 Sequenced Strains for Exploring Actinobacteria Biosynthetic Diversity.</title>
        <authorList>
            <person name="Kalkreuter E."/>
            <person name="Kautsar S.A."/>
            <person name="Yang D."/>
            <person name="Bader C.D."/>
            <person name="Teijaro C.N."/>
            <person name="Fluegel L."/>
            <person name="Davis C.M."/>
            <person name="Simpson J.R."/>
            <person name="Lauterbach L."/>
            <person name="Steele A.D."/>
            <person name="Gui C."/>
            <person name="Meng S."/>
            <person name="Li G."/>
            <person name="Viehrig K."/>
            <person name="Ye F."/>
            <person name="Su P."/>
            <person name="Kiefer A.F."/>
            <person name="Nichols A."/>
            <person name="Cepeda A.J."/>
            <person name="Yan W."/>
            <person name="Fan B."/>
            <person name="Jiang Y."/>
            <person name="Adhikari A."/>
            <person name="Zheng C.-J."/>
            <person name="Schuster L."/>
            <person name="Cowan T.M."/>
            <person name="Smanski M.J."/>
            <person name="Chevrette M.G."/>
            <person name="De Carvalho L.P.S."/>
            <person name="Shen B."/>
        </authorList>
    </citation>
    <scope>NUCLEOTIDE SEQUENCE [LARGE SCALE GENOMIC DNA]</scope>
    <source>
        <strain evidence="2 3">NPDC050100</strain>
    </source>
</reference>
<organism evidence="2 3">
    <name type="scientific">Microtetraspora glauca</name>
    <dbReference type="NCBI Taxonomy" id="1996"/>
    <lineage>
        <taxon>Bacteria</taxon>
        <taxon>Bacillati</taxon>
        <taxon>Actinomycetota</taxon>
        <taxon>Actinomycetes</taxon>
        <taxon>Streptosporangiales</taxon>
        <taxon>Streptosporangiaceae</taxon>
        <taxon>Microtetraspora</taxon>
    </lineage>
</organism>
<accession>A0ABV3G822</accession>
<keyword evidence="1" id="KW-0732">Signal</keyword>
<gene>
    <name evidence="2" type="ORF">AB0I59_03670</name>
</gene>